<dbReference type="SUPFAM" id="SSF56672">
    <property type="entry name" value="DNA/RNA polymerases"/>
    <property type="match status" value="1"/>
</dbReference>
<sequence>MDEGQFSVHREDVHKLEALTLLCVKKAGEYLGMECPLASDAKIGLSWLHTH</sequence>
<accession>A0ABT2HBZ6</accession>
<dbReference type="Proteomes" id="UP001165586">
    <property type="component" value="Unassembled WGS sequence"/>
</dbReference>
<name>A0ABT2HBZ6_9MICO</name>
<comment type="caution">
    <text evidence="1">The sequence shown here is derived from an EMBL/GenBank/DDBJ whole genome shotgun (WGS) entry which is preliminary data.</text>
</comment>
<dbReference type="Gene3D" id="3.30.70.370">
    <property type="match status" value="1"/>
</dbReference>
<dbReference type="RefSeq" id="WP_259543769.1">
    <property type="nucleotide sequence ID" value="NZ_JANLCJ010000651.1"/>
</dbReference>
<organism evidence="1 2">
    <name type="scientific">Herbiconiux daphne</name>
    <dbReference type="NCBI Taxonomy" id="2970914"/>
    <lineage>
        <taxon>Bacteria</taxon>
        <taxon>Bacillati</taxon>
        <taxon>Actinomycetota</taxon>
        <taxon>Actinomycetes</taxon>
        <taxon>Micrococcales</taxon>
        <taxon>Microbacteriaceae</taxon>
        <taxon>Herbiconiux</taxon>
    </lineage>
</organism>
<dbReference type="EMBL" id="JANLCJ010000651">
    <property type="protein sequence ID" value="MCS5737381.1"/>
    <property type="molecule type" value="Genomic_DNA"/>
</dbReference>
<protein>
    <submittedName>
        <fullName evidence="1">Uncharacterized protein</fullName>
    </submittedName>
</protein>
<dbReference type="InterPro" id="IPR043502">
    <property type="entry name" value="DNA/RNA_pol_sf"/>
</dbReference>
<evidence type="ECO:0000313" key="1">
    <source>
        <dbReference type="EMBL" id="MCS5737381.1"/>
    </source>
</evidence>
<keyword evidence="2" id="KW-1185">Reference proteome</keyword>
<reference evidence="1" key="1">
    <citation type="submission" date="2022-08" db="EMBL/GenBank/DDBJ databases">
        <authorList>
            <person name="Deng Y."/>
            <person name="Han X.-F."/>
            <person name="Zhang Y.-Q."/>
        </authorList>
    </citation>
    <scope>NUCLEOTIDE SEQUENCE</scope>
    <source>
        <strain evidence="1">CPCC 203386</strain>
    </source>
</reference>
<evidence type="ECO:0000313" key="2">
    <source>
        <dbReference type="Proteomes" id="UP001165586"/>
    </source>
</evidence>
<proteinExistence type="predicted"/>
<gene>
    <name evidence="1" type="ORF">N1032_26980</name>
</gene>